<sequence length="175" mass="20186">MSSLMMNGKEAAVTFPPMLPRHYISGGYAREDANMSRRSYPPLVYGDTDNRLKCYSGHSDADNYTVTSKYEEGRMVLEIPDPGFAMTATSIATNFVISNMLLYGLTGRARFSYLLSVFTVPCSVFLCLRDSRNDYERWKELRSLRIRGVPDKFMPYKCKYDWTNYEKVLNKKTDK</sequence>
<comment type="caution">
    <text evidence="2">The sequence shown here is derived from an EMBL/GenBank/DDBJ whole genome shotgun (WGS) entry which is preliminary data.</text>
</comment>
<feature type="transmembrane region" description="Helical" evidence="1">
    <location>
        <begin position="84"/>
        <end position="105"/>
    </location>
</feature>
<accession>A0ABR1ENB3</accession>
<keyword evidence="1" id="KW-0812">Transmembrane</keyword>
<keyword evidence="1" id="KW-1133">Transmembrane helix</keyword>
<protein>
    <submittedName>
        <fullName evidence="2">Uncharacterized protein</fullName>
    </submittedName>
</protein>
<reference evidence="2 3" key="1">
    <citation type="submission" date="2023-08" db="EMBL/GenBank/DDBJ databases">
        <title>A Necator americanus chromosomal reference genome.</title>
        <authorList>
            <person name="Ilik V."/>
            <person name="Petrzelkova K.J."/>
            <person name="Pardy F."/>
            <person name="Fuh T."/>
            <person name="Niatou-Singa F.S."/>
            <person name="Gouil Q."/>
            <person name="Baker L."/>
            <person name="Ritchie M.E."/>
            <person name="Jex A.R."/>
            <person name="Gazzola D."/>
            <person name="Li H."/>
            <person name="Toshio Fujiwara R."/>
            <person name="Zhan B."/>
            <person name="Aroian R.V."/>
            <person name="Pafco B."/>
            <person name="Schwarz E.M."/>
        </authorList>
    </citation>
    <scope>NUCLEOTIDE SEQUENCE [LARGE SCALE GENOMIC DNA]</scope>
    <source>
        <strain evidence="2 3">Aroian</strain>
        <tissue evidence="2">Whole animal</tissue>
    </source>
</reference>
<dbReference type="EMBL" id="JAVFWL010000006">
    <property type="protein sequence ID" value="KAK6764119.1"/>
    <property type="molecule type" value="Genomic_DNA"/>
</dbReference>
<gene>
    <name evidence="2" type="primary">Necator_chrX.g24605</name>
    <name evidence="2" type="ORF">RB195_024440</name>
</gene>
<name>A0ABR1ENB3_NECAM</name>
<keyword evidence="3" id="KW-1185">Reference proteome</keyword>
<evidence type="ECO:0000256" key="1">
    <source>
        <dbReference type="SAM" id="Phobius"/>
    </source>
</evidence>
<evidence type="ECO:0000313" key="2">
    <source>
        <dbReference type="EMBL" id="KAK6764119.1"/>
    </source>
</evidence>
<proteinExistence type="predicted"/>
<keyword evidence="1" id="KW-0472">Membrane</keyword>
<dbReference type="Proteomes" id="UP001303046">
    <property type="component" value="Unassembled WGS sequence"/>
</dbReference>
<evidence type="ECO:0000313" key="3">
    <source>
        <dbReference type="Proteomes" id="UP001303046"/>
    </source>
</evidence>
<organism evidence="2 3">
    <name type="scientific">Necator americanus</name>
    <name type="common">Human hookworm</name>
    <dbReference type="NCBI Taxonomy" id="51031"/>
    <lineage>
        <taxon>Eukaryota</taxon>
        <taxon>Metazoa</taxon>
        <taxon>Ecdysozoa</taxon>
        <taxon>Nematoda</taxon>
        <taxon>Chromadorea</taxon>
        <taxon>Rhabditida</taxon>
        <taxon>Rhabditina</taxon>
        <taxon>Rhabditomorpha</taxon>
        <taxon>Strongyloidea</taxon>
        <taxon>Ancylostomatidae</taxon>
        <taxon>Bunostominae</taxon>
        <taxon>Necator</taxon>
    </lineage>
</organism>